<evidence type="ECO:0000313" key="3">
    <source>
        <dbReference type="Proteomes" id="UP001280121"/>
    </source>
</evidence>
<keyword evidence="3" id="KW-1185">Reference proteome</keyword>
<sequence>MRSELRVEGHQRHLQANVVIIGEVVAPRLQQQDGHLMRPKDIIVNMKTIYVLEQQNPSTITDLQCDKDDKFLYFFMLLGASIRGFRRFIHLVVAVDGTHLKERFRGIMFVTIAQDRNEQVYPIAFGYDDSENNLSWEWFFDYLKVPLVI</sequence>
<evidence type="ECO:0000313" key="2">
    <source>
        <dbReference type="EMBL" id="KAK2659579.1"/>
    </source>
</evidence>
<dbReference type="Proteomes" id="UP001280121">
    <property type="component" value="Unassembled WGS sequence"/>
</dbReference>
<comment type="caution">
    <text evidence="2">The sequence shown here is derived from an EMBL/GenBank/DDBJ whole genome shotgun (WGS) entry which is preliminary data.</text>
</comment>
<accession>A0AAD9XHJ1</accession>
<dbReference type="EMBL" id="JANJYI010000002">
    <property type="protein sequence ID" value="KAK2659579.1"/>
    <property type="molecule type" value="Genomic_DNA"/>
</dbReference>
<dbReference type="PANTHER" id="PTHR31973:SF195">
    <property type="entry name" value="MUDR FAMILY TRANSPOSASE"/>
    <property type="match status" value="1"/>
</dbReference>
<evidence type="ECO:0000259" key="1">
    <source>
        <dbReference type="Pfam" id="PF10551"/>
    </source>
</evidence>
<reference evidence="2" key="1">
    <citation type="journal article" date="2023" name="Plant J.">
        <title>Genome sequences and population genomics provide insights into the demographic history, inbreeding, and mutation load of two 'living fossil' tree species of Dipteronia.</title>
        <authorList>
            <person name="Feng Y."/>
            <person name="Comes H.P."/>
            <person name="Chen J."/>
            <person name="Zhu S."/>
            <person name="Lu R."/>
            <person name="Zhang X."/>
            <person name="Li P."/>
            <person name="Qiu J."/>
            <person name="Olsen K.M."/>
            <person name="Qiu Y."/>
        </authorList>
    </citation>
    <scope>NUCLEOTIDE SEQUENCE</scope>
    <source>
        <strain evidence="2">KIB01</strain>
    </source>
</reference>
<dbReference type="AlphaFoldDB" id="A0AAD9XHJ1"/>
<organism evidence="2 3">
    <name type="scientific">Dipteronia dyeriana</name>
    <dbReference type="NCBI Taxonomy" id="168575"/>
    <lineage>
        <taxon>Eukaryota</taxon>
        <taxon>Viridiplantae</taxon>
        <taxon>Streptophyta</taxon>
        <taxon>Embryophyta</taxon>
        <taxon>Tracheophyta</taxon>
        <taxon>Spermatophyta</taxon>
        <taxon>Magnoliopsida</taxon>
        <taxon>eudicotyledons</taxon>
        <taxon>Gunneridae</taxon>
        <taxon>Pentapetalae</taxon>
        <taxon>rosids</taxon>
        <taxon>malvids</taxon>
        <taxon>Sapindales</taxon>
        <taxon>Sapindaceae</taxon>
        <taxon>Hippocastanoideae</taxon>
        <taxon>Acereae</taxon>
        <taxon>Dipteronia</taxon>
    </lineage>
</organism>
<dbReference type="InterPro" id="IPR018289">
    <property type="entry name" value="MULE_transposase_dom"/>
</dbReference>
<dbReference type="PANTHER" id="PTHR31973">
    <property type="entry name" value="POLYPROTEIN, PUTATIVE-RELATED"/>
    <property type="match status" value="1"/>
</dbReference>
<gene>
    <name evidence="2" type="ORF">Ddye_006112</name>
</gene>
<name>A0AAD9XHJ1_9ROSI</name>
<proteinExistence type="predicted"/>
<dbReference type="Pfam" id="PF10551">
    <property type="entry name" value="MULE"/>
    <property type="match status" value="1"/>
</dbReference>
<feature type="domain" description="MULE transposase" evidence="1">
    <location>
        <begin position="92"/>
        <end position="144"/>
    </location>
</feature>
<protein>
    <recommendedName>
        <fullName evidence="1">MULE transposase domain-containing protein</fullName>
    </recommendedName>
</protein>